<accession>A0ABN7WSV3</accession>
<evidence type="ECO:0000313" key="1">
    <source>
        <dbReference type="EMBL" id="CAG8839973.1"/>
    </source>
</evidence>
<proteinExistence type="predicted"/>
<reference evidence="1 2" key="1">
    <citation type="submission" date="2021-06" db="EMBL/GenBank/DDBJ databases">
        <authorList>
            <person name="Kallberg Y."/>
            <person name="Tangrot J."/>
            <person name="Rosling A."/>
        </authorList>
    </citation>
    <scope>NUCLEOTIDE SEQUENCE [LARGE SCALE GENOMIC DNA]</scope>
    <source>
        <strain evidence="1 2">120-4 pot B 10/14</strain>
    </source>
</reference>
<organism evidence="1 2">
    <name type="scientific">Gigaspora margarita</name>
    <dbReference type="NCBI Taxonomy" id="4874"/>
    <lineage>
        <taxon>Eukaryota</taxon>
        <taxon>Fungi</taxon>
        <taxon>Fungi incertae sedis</taxon>
        <taxon>Mucoromycota</taxon>
        <taxon>Glomeromycotina</taxon>
        <taxon>Glomeromycetes</taxon>
        <taxon>Diversisporales</taxon>
        <taxon>Gigasporaceae</taxon>
        <taxon>Gigaspora</taxon>
    </lineage>
</organism>
<protein>
    <submittedName>
        <fullName evidence="1">11169_t:CDS:1</fullName>
    </submittedName>
</protein>
<name>A0ABN7WSV3_GIGMA</name>
<dbReference type="Proteomes" id="UP000789901">
    <property type="component" value="Unassembled WGS sequence"/>
</dbReference>
<evidence type="ECO:0000313" key="2">
    <source>
        <dbReference type="Proteomes" id="UP000789901"/>
    </source>
</evidence>
<gene>
    <name evidence="1" type="ORF">GMARGA_LOCUS34693</name>
</gene>
<keyword evidence="2" id="KW-1185">Reference proteome</keyword>
<comment type="caution">
    <text evidence="1">The sequence shown here is derived from an EMBL/GenBank/DDBJ whole genome shotgun (WGS) entry which is preliminary data.</text>
</comment>
<dbReference type="EMBL" id="CAJVQB010061713">
    <property type="protein sequence ID" value="CAG8839973.1"/>
    <property type="molecule type" value="Genomic_DNA"/>
</dbReference>
<sequence length="134" mass="14902">EKLGEKPGKESGDKLGNELGKEIDKKIHSAIEFVDGVINNEALSKTERLTIFYVESRERIAIVKKKLGSAMHISDFLAKTIEPLRNSQKEAHIIMVLGTNQNGYWDSKKLLKQDTFVTSKMNLGPGGSASKMQK</sequence>
<feature type="non-terminal residue" evidence="1">
    <location>
        <position position="1"/>
    </location>
</feature>